<gene>
    <name evidence="2" type="ORF">M5D96_003948</name>
</gene>
<sequence length="67" mass="7414">MQQHKRGAVSRPEIRPSPSPSSLIHFTAVRINCCTTSPTDHRFGLGEKAKLIPIYADGLVVKFMHSP</sequence>
<dbReference type="Proteomes" id="UP001059596">
    <property type="component" value="Unassembled WGS sequence"/>
</dbReference>
<proteinExistence type="predicted"/>
<name>A0A9Q0BSX4_9MUSC</name>
<accession>A0A9Q0BSX4</accession>
<feature type="region of interest" description="Disordered" evidence="1">
    <location>
        <begin position="1"/>
        <end position="21"/>
    </location>
</feature>
<evidence type="ECO:0000256" key="1">
    <source>
        <dbReference type="SAM" id="MobiDB-lite"/>
    </source>
</evidence>
<keyword evidence="3" id="KW-1185">Reference proteome</keyword>
<protein>
    <submittedName>
        <fullName evidence="2">Uncharacterized protein</fullName>
    </submittedName>
</protein>
<dbReference type="AlphaFoldDB" id="A0A9Q0BSX4"/>
<dbReference type="EMBL" id="JAMKOV010000002">
    <property type="protein sequence ID" value="KAI8042634.1"/>
    <property type="molecule type" value="Genomic_DNA"/>
</dbReference>
<evidence type="ECO:0000313" key="2">
    <source>
        <dbReference type="EMBL" id="KAI8042634.1"/>
    </source>
</evidence>
<comment type="caution">
    <text evidence="2">The sequence shown here is derived from an EMBL/GenBank/DDBJ whole genome shotgun (WGS) entry which is preliminary data.</text>
</comment>
<evidence type="ECO:0000313" key="3">
    <source>
        <dbReference type="Proteomes" id="UP001059596"/>
    </source>
</evidence>
<reference evidence="2" key="1">
    <citation type="journal article" date="2023" name="Genome Biol. Evol.">
        <title>Long-read-based Genome Assembly of Drosophila gunungcola Reveals Fewer Chemosensory Genes in Flower-breeding Species.</title>
        <authorList>
            <person name="Negi A."/>
            <person name="Liao B.Y."/>
            <person name="Yeh S.D."/>
        </authorList>
    </citation>
    <scope>NUCLEOTIDE SEQUENCE</scope>
    <source>
        <strain evidence="2">Sukarami</strain>
    </source>
</reference>
<organism evidence="2 3">
    <name type="scientific">Drosophila gunungcola</name>
    <name type="common">fruit fly</name>
    <dbReference type="NCBI Taxonomy" id="103775"/>
    <lineage>
        <taxon>Eukaryota</taxon>
        <taxon>Metazoa</taxon>
        <taxon>Ecdysozoa</taxon>
        <taxon>Arthropoda</taxon>
        <taxon>Hexapoda</taxon>
        <taxon>Insecta</taxon>
        <taxon>Pterygota</taxon>
        <taxon>Neoptera</taxon>
        <taxon>Endopterygota</taxon>
        <taxon>Diptera</taxon>
        <taxon>Brachycera</taxon>
        <taxon>Muscomorpha</taxon>
        <taxon>Ephydroidea</taxon>
        <taxon>Drosophilidae</taxon>
        <taxon>Drosophila</taxon>
        <taxon>Sophophora</taxon>
    </lineage>
</organism>